<accession>A0A6H1ZXE9</accession>
<proteinExistence type="predicted"/>
<dbReference type="EMBL" id="MT144304">
    <property type="protein sequence ID" value="QJA51997.1"/>
    <property type="molecule type" value="Genomic_DNA"/>
</dbReference>
<protein>
    <submittedName>
        <fullName evidence="1">Uncharacterized protein</fullName>
    </submittedName>
</protein>
<gene>
    <name evidence="1" type="ORF">TM448A02420_0008</name>
</gene>
<reference evidence="1" key="1">
    <citation type="submission" date="2020-03" db="EMBL/GenBank/DDBJ databases">
        <title>The deep terrestrial virosphere.</title>
        <authorList>
            <person name="Holmfeldt K."/>
            <person name="Nilsson E."/>
            <person name="Simone D."/>
            <person name="Lopez-Fernandez M."/>
            <person name="Wu X."/>
            <person name="de Brujin I."/>
            <person name="Lundin D."/>
            <person name="Andersson A."/>
            <person name="Bertilsson S."/>
            <person name="Dopson M."/>
        </authorList>
    </citation>
    <scope>NUCLEOTIDE SEQUENCE</scope>
    <source>
        <strain evidence="1">TM448A02420</strain>
    </source>
</reference>
<organism evidence="1">
    <name type="scientific">viral metagenome</name>
    <dbReference type="NCBI Taxonomy" id="1070528"/>
    <lineage>
        <taxon>unclassified sequences</taxon>
        <taxon>metagenomes</taxon>
        <taxon>organismal metagenomes</taxon>
    </lineage>
</organism>
<sequence length="820" mass="89537">MALPRTDKEALSRVVAPIYTLPFRGGAVTVREIALIPLGGFSMIQNMRDIHPGKIKRKGCDKKHGNPDSTNKVLSLHQFSKGKRTENHFFAQMSDGDILEATSNPPVIDAGVFGSEVFDGSADQIPASWANLNDLLIHSNGVDQHKIYAGTQNYVQKLIKFDGSAAPPAIPVDGIDYTQEATDGLTTTFVVLDALNTYAAFETVFVCTPVPANRLTPTISTANTNSSVLTVRYKKTDNTWASASAADGSSAGGKSLATTGGAITWTHPTDEIPYYMYGVSGFWYRLDFGSQLSATVRLTGMTYGSGFQSIVNVWDGNSPYAIEARFFINASTTYKTFGTDDIEIDGMTTSDKAYFNSPEPLVGAYIDPGALPNTTASTAINAVYVWTGAAFTSVGTITDGTNGMANPGWVTWARPPYSTLTPQPTQFQNAQYYSYWYYFTVSETLSTDVRIAITTMPYFDIGELGVGQCNAAWKDRGIYSFTQYPAYGYISAAKSPLMLNGDDYGIIVAGDGRAHKWACALKFYNELLVWQEEKGVQGGTLTLFEGYSPTTFGKLVLSTKLGTFSAKSACVVDGVLTSTATDEQIKTLAFFISHWGVCATDGRTVVVISDDIQDYFDPTQSNCIRRGYEKDCWIFHDTAYNVLRCAFVTGSTATTPNTFPVFDLTDKTWSFDSHAYNFSCMTEVQGTSGDIDILQYAGGVDNGTVYRSNVNTHDYHSAVNAYADMEIDGQGEELVLKQVIPRVKVQSSGGVSMTIYKNSRSVFTKSLSMTAEVSGDVIRRHIIRPNIVGNHMTLRFQEAGISGELYLQDLGLELLKWQGR</sequence>
<dbReference type="AlphaFoldDB" id="A0A6H1ZXE9"/>
<evidence type="ECO:0000313" key="1">
    <source>
        <dbReference type="EMBL" id="QJA51997.1"/>
    </source>
</evidence>
<name>A0A6H1ZXE9_9ZZZZ</name>